<dbReference type="InterPro" id="IPR027469">
    <property type="entry name" value="Cation_efflux_TMD_sf"/>
</dbReference>
<dbReference type="SUPFAM" id="SSF161111">
    <property type="entry name" value="Cation efflux protein transmembrane domain-like"/>
    <property type="match status" value="1"/>
</dbReference>
<dbReference type="GO" id="GO:0006882">
    <property type="term" value="P:intracellular zinc ion homeostasis"/>
    <property type="evidence" value="ECO:0007669"/>
    <property type="project" value="TreeGrafter"/>
</dbReference>
<feature type="transmembrane region" description="Helical" evidence="7">
    <location>
        <begin position="185"/>
        <end position="205"/>
    </location>
</feature>
<feature type="transmembrane region" description="Helical" evidence="7">
    <location>
        <begin position="145"/>
        <end position="164"/>
    </location>
</feature>
<keyword evidence="5 7" id="KW-1133">Transmembrane helix</keyword>
<evidence type="ECO:0000256" key="3">
    <source>
        <dbReference type="ARBA" id="ARBA00022448"/>
    </source>
</evidence>
<name>A0A7H9CF96_9BACT</name>
<evidence type="ECO:0000256" key="6">
    <source>
        <dbReference type="ARBA" id="ARBA00023136"/>
    </source>
</evidence>
<dbReference type="GO" id="GO:0015086">
    <property type="term" value="F:cadmium ion transmembrane transporter activity"/>
    <property type="evidence" value="ECO:0007669"/>
    <property type="project" value="TreeGrafter"/>
</dbReference>
<dbReference type="AlphaFoldDB" id="A0A7H9CF96"/>
<keyword evidence="3" id="KW-0813">Transport</keyword>
<organism evidence="9 10">
    <name type="scientific">Candidatus Campylobacter infans</name>
    <dbReference type="NCBI Taxonomy" id="2561898"/>
    <lineage>
        <taxon>Bacteria</taxon>
        <taxon>Pseudomonadati</taxon>
        <taxon>Campylobacterota</taxon>
        <taxon>Epsilonproteobacteria</taxon>
        <taxon>Campylobacterales</taxon>
        <taxon>Campylobacteraceae</taxon>
        <taxon>Campylobacter</taxon>
    </lineage>
</organism>
<dbReference type="GO" id="GO:0005886">
    <property type="term" value="C:plasma membrane"/>
    <property type="evidence" value="ECO:0007669"/>
    <property type="project" value="TreeGrafter"/>
</dbReference>
<dbReference type="PANTHER" id="PTHR43840">
    <property type="entry name" value="MITOCHONDRIAL METAL TRANSPORTER 1-RELATED"/>
    <property type="match status" value="1"/>
</dbReference>
<evidence type="ECO:0000256" key="1">
    <source>
        <dbReference type="ARBA" id="ARBA00004141"/>
    </source>
</evidence>
<feature type="domain" description="Cation efflux protein transmembrane" evidence="8">
    <location>
        <begin position="40"/>
        <end position="237"/>
    </location>
</feature>
<sequence length="331" mass="37348">MKNLFNNDLNQAELFKQPANNENFDEIERALNSKREQKVLTISFVFCIVLAILGLIFGVRTHSSAIIFDALVSLINSVLTLFSAVTARLVYKQGNDNFQFGFGGLENMINILKALVLIGICVYGFFTGLGALVNGGRETEQGDAFLFNVLCFIVALGLFFYERYWARRLGSGLIGVDSLEWFSDILLYLGAGVAFGLSVWFNPSWAHLVDPALLCVLSSLIIIAPIWVLIKNAAQLLLYAPQEFCDDVENIMQAICDKYGFIDYRRRVGSQGRFYFLVLDLLIPAANDLRVSELDTLRDEIKMAIENKIKDEKELNIIISFTHERKWARVD</sequence>
<dbReference type="PANTHER" id="PTHR43840:SF15">
    <property type="entry name" value="MITOCHONDRIAL METAL TRANSPORTER 1-RELATED"/>
    <property type="match status" value="1"/>
</dbReference>
<protein>
    <submittedName>
        <fullName evidence="9">Putative Co/Zn/Cd cation transporter, cation efflux family</fullName>
    </submittedName>
</protein>
<keyword evidence="6 7" id="KW-0472">Membrane</keyword>
<dbReference type="Gene3D" id="1.20.1510.10">
    <property type="entry name" value="Cation efflux protein transmembrane domain"/>
    <property type="match status" value="1"/>
</dbReference>
<dbReference type="GO" id="GO:0015093">
    <property type="term" value="F:ferrous iron transmembrane transporter activity"/>
    <property type="evidence" value="ECO:0007669"/>
    <property type="project" value="TreeGrafter"/>
</dbReference>
<evidence type="ECO:0000259" key="8">
    <source>
        <dbReference type="Pfam" id="PF01545"/>
    </source>
</evidence>
<dbReference type="InterPro" id="IPR002524">
    <property type="entry name" value="Cation_efflux"/>
</dbReference>
<feature type="transmembrane region" description="Helical" evidence="7">
    <location>
        <begin position="65"/>
        <end position="91"/>
    </location>
</feature>
<dbReference type="InterPro" id="IPR058533">
    <property type="entry name" value="Cation_efflux_TM"/>
</dbReference>
<gene>
    <name evidence="9" type="ORF">CINF_0300</name>
</gene>
<dbReference type="NCBIfam" id="TIGR01297">
    <property type="entry name" value="CDF"/>
    <property type="match status" value="1"/>
</dbReference>
<evidence type="ECO:0000313" key="10">
    <source>
        <dbReference type="Proteomes" id="UP000509414"/>
    </source>
</evidence>
<reference evidence="9 10" key="1">
    <citation type="submission" date="2020-02" db="EMBL/GenBank/DDBJ databases">
        <title>Complete genome sequence of the novel Campylobacter species Candidatus Campylobacter infans.</title>
        <authorList>
            <person name="Duim B."/>
            <person name="Zomer A."/>
            <person name="van der Graaf L."/>
            <person name="Wagenaar J."/>
        </authorList>
    </citation>
    <scope>NUCLEOTIDE SEQUENCE [LARGE SCALE GENOMIC DNA]</scope>
    <source>
        <strain evidence="9 10">19S00001</strain>
    </source>
</reference>
<dbReference type="InterPro" id="IPR050291">
    <property type="entry name" value="CDF_Transporter"/>
</dbReference>
<comment type="similarity">
    <text evidence="2">Belongs to the cation diffusion facilitator (CDF) transporter (TC 2.A.4) family.</text>
</comment>
<dbReference type="RefSeq" id="WP_179975488.1">
    <property type="nucleotide sequence ID" value="NZ_CP049075.1"/>
</dbReference>
<dbReference type="Pfam" id="PF01545">
    <property type="entry name" value="Cation_efflux"/>
    <property type="match status" value="1"/>
</dbReference>
<evidence type="ECO:0000256" key="7">
    <source>
        <dbReference type="SAM" id="Phobius"/>
    </source>
</evidence>
<dbReference type="Proteomes" id="UP000509414">
    <property type="component" value="Chromosome"/>
</dbReference>
<keyword evidence="4 7" id="KW-0812">Transmembrane</keyword>
<evidence type="ECO:0000256" key="4">
    <source>
        <dbReference type="ARBA" id="ARBA00022692"/>
    </source>
</evidence>
<keyword evidence="10" id="KW-1185">Reference proteome</keyword>
<evidence type="ECO:0000256" key="5">
    <source>
        <dbReference type="ARBA" id="ARBA00022989"/>
    </source>
</evidence>
<proteinExistence type="inferred from homology"/>
<dbReference type="GO" id="GO:0015341">
    <property type="term" value="F:zinc efflux antiporter activity"/>
    <property type="evidence" value="ECO:0007669"/>
    <property type="project" value="TreeGrafter"/>
</dbReference>
<feature type="transmembrane region" description="Helical" evidence="7">
    <location>
        <begin position="111"/>
        <end position="133"/>
    </location>
</feature>
<evidence type="ECO:0000256" key="2">
    <source>
        <dbReference type="ARBA" id="ARBA00008114"/>
    </source>
</evidence>
<comment type="subcellular location">
    <subcellularLocation>
        <location evidence="1">Membrane</location>
        <topology evidence="1">Multi-pass membrane protein</topology>
    </subcellularLocation>
</comment>
<evidence type="ECO:0000313" key="9">
    <source>
        <dbReference type="EMBL" id="QLI04847.1"/>
    </source>
</evidence>
<dbReference type="EMBL" id="CP049075">
    <property type="protein sequence ID" value="QLI04847.1"/>
    <property type="molecule type" value="Genomic_DNA"/>
</dbReference>
<feature type="transmembrane region" description="Helical" evidence="7">
    <location>
        <begin position="39"/>
        <end position="59"/>
    </location>
</feature>
<feature type="transmembrane region" description="Helical" evidence="7">
    <location>
        <begin position="211"/>
        <end position="230"/>
    </location>
</feature>
<accession>A0A7H9CF96</accession>
<dbReference type="KEGG" id="cinf:CINF_0300"/>